<dbReference type="STRING" id="1838285.SCAL_000926"/>
<dbReference type="Pfam" id="PF12225">
    <property type="entry name" value="DUF5981"/>
    <property type="match status" value="1"/>
</dbReference>
<comment type="caution">
    <text evidence="2">The sequence shown here is derived from an EMBL/GenBank/DDBJ whole genome shotgun (WGS) entry which is preliminary data.</text>
</comment>
<dbReference type="PATRIC" id="fig|1838285.3.peg.936"/>
<dbReference type="InterPro" id="IPR022026">
    <property type="entry name" value="DUF5981"/>
</dbReference>
<dbReference type="EMBL" id="LYOS01000002">
    <property type="protein sequence ID" value="OFV68286.1"/>
    <property type="molecule type" value="Genomic_DNA"/>
</dbReference>
<dbReference type="PANTHER" id="PTHR38755">
    <property type="entry name" value="5,10-METHYLENETETRAHYDROFOLATE REDUCTASE"/>
    <property type="match status" value="1"/>
</dbReference>
<evidence type="ECO:0000313" key="3">
    <source>
        <dbReference type="Proteomes" id="UP000186940"/>
    </source>
</evidence>
<dbReference type="Proteomes" id="UP000186940">
    <property type="component" value="Unassembled WGS sequence"/>
</dbReference>
<name>A0A1F2PCC2_9EURY</name>
<reference evidence="2" key="1">
    <citation type="submission" date="2016-05" db="EMBL/GenBank/DDBJ databases">
        <title>Microbial consortia oxidize butane by reversing methanogenesis.</title>
        <authorList>
            <person name="Laso-Perez R."/>
            <person name="Richter M."/>
            <person name="Wegener G."/>
            <person name="Musat F."/>
        </authorList>
    </citation>
    <scope>NUCLEOTIDE SEQUENCE [LARGE SCALE GENOMIC DNA]</scope>
    <source>
        <strain evidence="2">BOX2</strain>
    </source>
</reference>
<keyword evidence="3" id="KW-1185">Reference proteome</keyword>
<protein>
    <submittedName>
        <fullName evidence="2">5,10-methylenetetrahydrofolate reductase</fullName>
    </submittedName>
</protein>
<gene>
    <name evidence="2" type="ORF">SCAL_000926</name>
</gene>
<evidence type="ECO:0000313" key="2">
    <source>
        <dbReference type="EMBL" id="OFV68286.1"/>
    </source>
</evidence>
<accession>A0A1F2PCC2</accession>
<dbReference type="AlphaFoldDB" id="A0A1F2PCC2"/>
<sequence length="229" mass="25025">MEARFKMITGERKDLEELMEIVKTYNSLAVVGCDGCVGIYQIGGFKEAESLASLLKMGDKIKNGVVQDAEAFTVIRQCDKELIEKELGGKLDKFEAIVSTACGVGVQTMAAVFEDRVVYPALNTLFMGAQDREGAELYELCKGCGDCVLHLTGGICPMTRCAKGLLNGPCGGAVDGKCEVGDYTNDCAWVLIYEKLKSMDRLDLYTTFRLPRDRRPSMSPRKLAGGAKY</sequence>
<proteinExistence type="predicted"/>
<evidence type="ECO:0000259" key="1">
    <source>
        <dbReference type="Pfam" id="PF12225"/>
    </source>
</evidence>
<organism evidence="2 3">
    <name type="scientific">Candidatus Syntropharchaeum caldarium</name>
    <dbReference type="NCBI Taxonomy" id="1838285"/>
    <lineage>
        <taxon>Archaea</taxon>
        <taxon>Methanobacteriati</taxon>
        <taxon>Methanobacteriota</taxon>
        <taxon>Stenosarchaea group</taxon>
        <taxon>Methanomicrobia</taxon>
        <taxon>Methanosarcinales</taxon>
        <taxon>ANME-2 cluster</taxon>
        <taxon>Candidatus Syntropharchaeum</taxon>
    </lineage>
</organism>
<dbReference type="PANTHER" id="PTHR38755:SF1">
    <property type="entry name" value="METHYLENE-TETRAHYDROFOLATE REDUCTASE C-TERMINAL DOMAIN-CONTAINING PROTEIN"/>
    <property type="match status" value="1"/>
</dbReference>
<feature type="domain" description="Methylene-tetrahydrofolate reductase C-terminal-like" evidence="1">
    <location>
        <begin position="119"/>
        <end position="213"/>
    </location>
</feature>